<protein>
    <submittedName>
        <fullName evidence="1">Uncharacterized protein</fullName>
    </submittedName>
</protein>
<dbReference type="EMBL" id="LKAM01000001">
    <property type="protein sequence ID" value="KUM51301.1"/>
    <property type="molecule type" value="Genomic_DNA"/>
</dbReference>
<keyword evidence="1" id="KW-0496">Mitochondrion</keyword>
<reference evidence="1" key="1">
    <citation type="journal article" date="2015" name="Genome Biol. Evol.">
        <title>Organellar Genomes of White Spruce (Picea glauca): Assembly and Annotation.</title>
        <authorList>
            <person name="Jackman S.D."/>
            <person name="Warren R.L."/>
            <person name="Gibb E.A."/>
            <person name="Vandervalk B.P."/>
            <person name="Mohamadi H."/>
            <person name="Chu J."/>
            <person name="Raymond A."/>
            <person name="Pleasance S."/>
            <person name="Coope R."/>
            <person name="Wildung M.R."/>
            <person name="Ritland C.E."/>
            <person name="Bousquet J."/>
            <person name="Jones S.J."/>
            <person name="Bohlmann J."/>
            <person name="Birol I."/>
        </authorList>
    </citation>
    <scope>NUCLEOTIDE SEQUENCE [LARGE SCALE GENOMIC DNA]</scope>
    <source>
        <tissue evidence="1">Flushing bud</tissue>
    </source>
</reference>
<geneLocation type="mitochondrion" evidence="1"/>
<dbReference type="AlphaFoldDB" id="A0A101M569"/>
<accession>A0A101M569</accession>
<evidence type="ECO:0000313" key="1">
    <source>
        <dbReference type="EMBL" id="KUM51301.1"/>
    </source>
</evidence>
<organism evidence="1">
    <name type="scientific">Picea glauca</name>
    <name type="common">White spruce</name>
    <name type="synonym">Pinus glauca</name>
    <dbReference type="NCBI Taxonomy" id="3330"/>
    <lineage>
        <taxon>Eukaryota</taxon>
        <taxon>Viridiplantae</taxon>
        <taxon>Streptophyta</taxon>
        <taxon>Embryophyta</taxon>
        <taxon>Tracheophyta</taxon>
        <taxon>Spermatophyta</taxon>
        <taxon>Pinopsida</taxon>
        <taxon>Pinidae</taxon>
        <taxon>Conifers I</taxon>
        <taxon>Pinales</taxon>
        <taxon>Pinaceae</taxon>
        <taxon>Picea</taxon>
    </lineage>
</organism>
<gene>
    <name evidence="1" type="ORF">ABT39_MTgene1148</name>
</gene>
<comment type="caution">
    <text evidence="1">The sequence shown here is derived from an EMBL/GenBank/DDBJ whole genome shotgun (WGS) entry which is preliminary data.</text>
</comment>
<sequence length="119" mass="12800">MVVECGFEKPLSKYGCTIASCPCGSWSLTCLSMTAPKKEQALSCAGSELPTSAQGCERYYLSMKGNPHAVEMRKDACRQDQGQHCGCLSNGYRQDQGQWDAGSAIQGLFLTLSKYGSIG</sequence>
<name>A0A101M569_PICGL</name>
<proteinExistence type="predicted"/>